<dbReference type="EMBL" id="CADIJZ010000015">
    <property type="protein sequence ID" value="CAB3710088.1"/>
    <property type="molecule type" value="Genomic_DNA"/>
</dbReference>
<sequence>MPNTSICGSGQARHVYKLSLKIARCCLVYRHDIDFKARTIMGSLKSLGHFLWLVRKTWLTRGARLYYSQFGEDAVLREIISPTCTKGVYVDVGAYHPIKFSNTYALYKRGWRGINIDMDPVKIEAFRLARASDTNVCAAISSEKAVKDVYNFSDYGLTSTLDPEVAAAETQAPTSVRSVETATLDDVLEHSCYSDREIDLLSIDAEGHDYQVLTSIDIEKYKPKIIIVESSSVSMRDVMRSRTYDYLEKRGYRLVSWTHLSLIFRVDKSNIFRYQL</sequence>
<name>A0A6J5BLD9_9BURK</name>
<dbReference type="InterPro" id="IPR006342">
    <property type="entry name" value="FkbM_mtfrase"/>
</dbReference>
<dbReference type="PANTHER" id="PTHR34009">
    <property type="entry name" value="PROTEIN STAR"/>
    <property type="match status" value="1"/>
</dbReference>
<proteinExistence type="predicted"/>
<dbReference type="InterPro" id="IPR029063">
    <property type="entry name" value="SAM-dependent_MTases_sf"/>
</dbReference>
<organism evidence="2 3">
    <name type="scientific">Paraburkholderia rhynchosiae</name>
    <dbReference type="NCBI Taxonomy" id="487049"/>
    <lineage>
        <taxon>Bacteria</taxon>
        <taxon>Pseudomonadati</taxon>
        <taxon>Pseudomonadota</taxon>
        <taxon>Betaproteobacteria</taxon>
        <taxon>Burkholderiales</taxon>
        <taxon>Burkholderiaceae</taxon>
        <taxon>Paraburkholderia</taxon>
    </lineage>
</organism>
<reference evidence="2 3" key="1">
    <citation type="submission" date="2020-04" db="EMBL/GenBank/DDBJ databases">
        <authorList>
            <person name="De Canck E."/>
        </authorList>
    </citation>
    <scope>NUCLEOTIDE SEQUENCE [LARGE SCALE GENOMIC DNA]</scope>
    <source>
        <strain evidence="2 3">LMG 27174</strain>
    </source>
</reference>
<evidence type="ECO:0000313" key="3">
    <source>
        <dbReference type="Proteomes" id="UP000494205"/>
    </source>
</evidence>
<evidence type="ECO:0000313" key="2">
    <source>
        <dbReference type="EMBL" id="CAB3710088.1"/>
    </source>
</evidence>
<dbReference type="GO" id="GO:0006888">
    <property type="term" value="P:endoplasmic reticulum to Golgi vesicle-mediated transport"/>
    <property type="evidence" value="ECO:0007669"/>
    <property type="project" value="TreeGrafter"/>
</dbReference>
<dbReference type="GO" id="GO:0005886">
    <property type="term" value="C:plasma membrane"/>
    <property type="evidence" value="ECO:0007669"/>
    <property type="project" value="TreeGrafter"/>
</dbReference>
<dbReference type="Pfam" id="PF05050">
    <property type="entry name" value="Methyltransf_21"/>
    <property type="match status" value="1"/>
</dbReference>
<gene>
    <name evidence="2" type="ORF">LMG27174_04185</name>
</gene>
<dbReference type="PANTHER" id="PTHR34009:SF2">
    <property type="entry name" value="PROTEIN STAR"/>
    <property type="match status" value="1"/>
</dbReference>
<accession>A0A6J5BLD9</accession>
<dbReference type="GO" id="GO:0005737">
    <property type="term" value="C:cytoplasm"/>
    <property type="evidence" value="ECO:0007669"/>
    <property type="project" value="GOC"/>
</dbReference>
<evidence type="ECO:0000259" key="1">
    <source>
        <dbReference type="Pfam" id="PF05050"/>
    </source>
</evidence>
<dbReference type="InterPro" id="IPR053202">
    <property type="entry name" value="EGF_Rcpt_Signaling_Reg"/>
</dbReference>
<feature type="domain" description="Methyltransferase FkbM" evidence="1">
    <location>
        <begin position="91"/>
        <end position="254"/>
    </location>
</feature>
<protein>
    <recommendedName>
        <fullName evidence="1">Methyltransferase FkbM domain-containing protein</fullName>
    </recommendedName>
</protein>
<dbReference type="SUPFAM" id="SSF53335">
    <property type="entry name" value="S-adenosyl-L-methionine-dependent methyltransferases"/>
    <property type="match status" value="1"/>
</dbReference>
<dbReference type="Gene3D" id="3.40.50.150">
    <property type="entry name" value="Vaccinia Virus protein VP39"/>
    <property type="match status" value="1"/>
</dbReference>
<dbReference type="GO" id="GO:0016197">
    <property type="term" value="P:endosomal transport"/>
    <property type="evidence" value="ECO:0007669"/>
    <property type="project" value="TreeGrafter"/>
</dbReference>
<dbReference type="Proteomes" id="UP000494205">
    <property type="component" value="Unassembled WGS sequence"/>
</dbReference>
<dbReference type="AlphaFoldDB" id="A0A6J5BLD9"/>